<dbReference type="Proteomes" id="UP001526166">
    <property type="component" value="Unassembled WGS sequence"/>
</dbReference>
<accession>A0ABT2ZVS9</accession>
<proteinExistence type="predicted"/>
<keyword evidence="2" id="KW-1185">Reference proteome</keyword>
<evidence type="ECO:0008006" key="3">
    <source>
        <dbReference type="Google" id="ProtNLM"/>
    </source>
</evidence>
<dbReference type="RefSeq" id="WP_263847095.1">
    <property type="nucleotide sequence ID" value="NZ_JAOWKW010000002.1"/>
</dbReference>
<evidence type="ECO:0000313" key="1">
    <source>
        <dbReference type="EMBL" id="MCV2877852.1"/>
    </source>
</evidence>
<reference evidence="1 2" key="1">
    <citation type="submission" date="2022-10" db="EMBL/GenBank/DDBJ databases">
        <title>Sinirhodobacter sp. nov., isolated from ocean surface sediments.</title>
        <authorList>
            <person name="He W."/>
            <person name="Wang L."/>
            <person name="Zhang D.-F."/>
        </authorList>
    </citation>
    <scope>NUCLEOTIDE SEQUENCE [LARGE SCALE GENOMIC DNA]</scope>
    <source>
        <strain evidence="1 2">WL0115</strain>
    </source>
</reference>
<gene>
    <name evidence="1" type="ORF">OE699_03215</name>
</gene>
<sequence length="406" mass="40580">MLFPGLSLPARAVARCRATVPAWLVPYLSGAGAVPSLVLDYAAGLYAVGGQQVAQPVTGARLGPRAVDGLGQGVIVDPARSNVVTQSVATAAGWSIIGSTQRTQLSENAHGLFPGLEVVSEGQNWHRAQPPSGNFAANVPYAVSVWYRAGSSGRMRCILYSGATNPVTSVALAGTAGAVTLNTSSGATISNVENLALGGGYHLLRFVMVLASAVSATAFGVGPDSTVSGQSVIVHAMQVEQAVAPSGYIGTSGSVVARAADTAGLAGGGWLSAPEGTLLLRARLRCAGEVPLARLSGAGDALDLYRTAGGKLRARFGGAPGLLLDSAASVPSHSDVAVALGWSGSGMSLCLSGGVVAKAGGAVSSALNRLDFAVPGVGAGAGPALIRAVRFYPKRLSDAELQGLTA</sequence>
<protein>
    <recommendedName>
        <fullName evidence="3">Concanavalin A-like lectin/glucanase superfamily protein</fullName>
    </recommendedName>
</protein>
<evidence type="ECO:0000313" key="2">
    <source>
        <dbReference type="Proteomes" id="UP001526166"/>
    </source>
</evidence>
<dbReference type="EMBL" id="JAOWKW010000002">
    <property type="protein sequence ID" value="MCV2877852.1"/>
    <property type="molecule type" value="Genomic_DNA"/>
</dbReference>
<organism evidence="1 2">
    <name type="scientific">Sedimentimonas flavescens</name>
    <dbReference type="NCBI Taxonomy" id="2851012"/>
    <lineage>
        <taxon>Bacteria</taxon>
        <taxon>Pseudomonadati</taxon>
        <taxon>Pseudomonadota</taxon>
        <taxon>Alphaproteobacteria</taxon>
        <taxon>Rhodobacterales</taxon>
        <taxon>Rhodobacter group</taxon>
        <taxon>Sedimentimonas</taxon>
    </lineage>
</organism>
<comment type="caution">
    <text evidence="1">The sequence shown here is derived from an EMBL/GenBank/DDBJ whole genome shotgun (WGS) entry which is preliminary data.</text>
</comment>
<name>A0ABT2ZVS9_9RHOB</name>